<dbReference type="PANTHER" id="PTHR46696">
    <property type="entry name" value="P450, PUTATIVE (EUROFUNG)-RELATED"/>
    <property type="match status" value="1"/>
</dbReference>
<evidence type="ECO:0000256" key="7">
    <source>
        <dbReference type="ARBA" id="ARBA00023033"/>
    </source>
</evidence>
<dbReference type="FunFam" id="1.10.630.10:FF:000018">
    <property type="entry name" value="Cytochrome P450 monooxygenase"/>
    <property type="match status" value="1"/>
</dbReference>
<dbReference type="EMBL" id="JXMU01000008">
    <property type="protein sequence ID" value="KPB01800.1"/>
    <property type="molecule type" value="Genomic_DNA"/>
</dbReference>
<dbReference type="InterPro" id="IPR017972">
    <property type="entry name" value="Cyt_P450_CS"/>
</dbReference>
<dbReference type="PATRIC" id="fig|1514904.3.peg.3403"/>
<keyword evidence="6 9" id="KW-0408">Iron</keyword>
<keyword evidence="3 9" id="KW-0349">Heme</keyword>
<evidence type="ECO:0000313" key="10">
    <source>
        <dbReference type="EMBL" id="KPB01800.1"/>
    </source>
</evidence>
<evidence type="ECO:0000256" key="2">
    <source>
        <dbReference type="ARBA" id="ARBA00010617"/>
    </source>
</evidence>
<dbReference type="InterPro" id="IPR002397">
    <property type="entry name" value="Cyt_P450_B"/>
</dbReference>
<dbReference type="GO" id="GO:0005506">
    <property type="term" value="F:iron ion binding"/>
    <property type="evidence" value="ECO:0007669"/>
    <property type="project" value="InterPro"/>
</dbReference>
<keyword evidence="7 9" id="KW-0503">Monooxygenase</keyword>
<comment type="function">
    <text evidence="8">Cytochromes P450 are a group of heme-thiolate monooxygenases. They oxidize a variety of structurally unrelated compounds, including steroids, fatty acids, and xenobiotics.</text>
</comment>
<evidence type="ECO:0000256" key="4">
    <source>
        <dbReference type="ARBA" id="ARBA00022723"/>
    </source>
</evidence>
<dbReference type="PANTHER" id="PTHR46696:SF1">
    <property type="entry name" value="CYTOCHROME P450 YJIB-RELATED"/>
    <property type="match status" value="1"/>
</dbReference>
<dbReference type="PROSITE" id="PS00086">
    <property type="entry name" value="CYTOCHROME_P450"/>
    <property type="match status" value="1"/>
</dbReference>
<evidence type="ECO:0000256" key="5">
    <source>
        <dbReference type="ARBA" id="ARBA00023002"/>
    </source>
</evidence>
<dbReference type="Pfam" id="PF00067">
    <property type="entry name" value="p450"/>
    <property type="match status" value="1"/>
</dbReference>
<comment type="similarity">
    <text evidence="2 9">Belongs to the cytochrome P450 family.</text>
</comment>
<dbReference type="SUPFAM" id="SSF48264">
    <property type="entry name" value="Cytochrome P450"/>
    <property type="match status" value="1"/>
</dbReference>
<accession>A0A0M9GNA4</accession>
<keyword evidence="11" id="KW-1185">Reference proteome</keyword>
<comment type="caution">
    <text evidence="10">The sequence shown here is derived from an EMBL/GenBank/DDBJ whole genome shotgun (WGS) entry which is preliminary data.</text>
</comment>
<sequence>MTACPDYLKITLKPSGPHVSIDPHEPSFVQNPYAAYAALFEAGHPVFFWEEYGIWCLAGFDAVNTLFRDRRFGRQILHVASRDELGWPERPAHLQNFDDVERHSLLELEPPNHTRLRKLVNRAFVSRQVELLRPQITDLCNRLIDDFGDKTELLGDYATPLPLTTICRLLGVPVEAGQQLLDWSHAIVKMYVLDPSHEDELAADKASKDFADFLRHHIHQHKESPQDDLLSTLIAATEDGDRLTEDELISTIVVLLNAGHEATVHQLGNAVKTILESGVSPSKLFESDASTIATVEECLRHDAPLHMFTRYCLDDLTLEIDGASIDLKKGQQIGLLLGAANRDPRKFDAPGQFNPERSFQGNVSFGAGIHFCIGAPLARLELQIGLRTLFERFPDLALCEEPHYRDIFHFHGLDKVLISQTTKRYL</sequence>
<dbReference type="Gene3D" id="1.10.630.10">
    <property type="entry name" value="Cytochrome P450"/>
    <property type="match status" value="1"/>
</dbReference>
<keyword evidence="5 9" id="KW-0560">Oxidoreductase</keyword>
<name>A0A0M9GNA4_9HYPH</name>
<dbReference type="PRINTS" id="PR00359">
    <property type="entry name" value="BP450"/>
</dbReference>
<dbReference type="GO" id="GO:0004497">
    <property type="term" value="F:monooxygenase activity"/>
    <property type="evidence" value="ECO:0007669"/>
    <property type="project" value="UniProtKB-KW"/>
</dbReference>
<proteinExistence type="inferred from homology"/>
<comment type="cofactor">
    <cofactor evidence="1">
        <name>heme</name>
        <dbReference type="ChEBI" id="CHEBI:30413"/>
    </cofactor>
</comment>
<dbReference type="AlphaFoldDB" id="A0A0M9GNA4"/>
<keyword evidence="4 9" id="KW-0479">Metal-binding</keyword>
<dbReference type="GO" id="GO:0020037">
    <property type="term" value="F:heme binding"/>
    <property type="evidence" value="ECO:0007669"/>
    <property type="project" value="InterPro"/>
</dbReference>
<organism evidence="10 11">
    <name type="scientific">Ahrensia marina</name>
    <dbReference type="NCBI Taxonomy" id="1514904"/>
    <lineage>
        <taxon>Bacteria</taxon>
        <taxon>Pseudomonadati</taxon>
        <taxon>Pseudomonadota</taxon>
        <taxon>Alphaproteobacteria</taxon>
        <taxon>Hyphomicrobiales</taxon>
        <taxon>Ahrensiaceae</taxon>
        <taxon>Ahrensia</taxon>
    </lineage>
</organism>
<dbReference type="Proteomes" id="UP000038011">
    <property type="component" value="Unassembled WGS sequence"/>
</dbReference>
<dbReference type="RefSeq" id="WP_053998623.1">
    <property type="nucleotide sequence ID" value="NZ_JXMU01000008.1"/>
</dbReference>
<dbReference type="InterPro" id="IPR036396">
    <property type="entry name" value="Cyt_P450_sf"/>
</dbReference>
<dbReference type="CDD" id="cd20625">
    <property type="entry name" value="CYP164-like"/>
    <property type="match status" value="1"/>
</dbReference>
<gene>
    <name evidence="10" type="ORF">SU32_06845</name>
</gene>
<evidence type="ECO:0000256" key="1">
    <source>
        <dbReference type="ARBA" id="ARBA00001971"/>
    </source>
</evidence>
<dbReference type="GO" id="GO:0016705">
    <property type="term" value="F:oxidoreductase activity, acting on paired donors, with incorporation or reduction of molecular oxygen"/>
    <property type="evidence" value="ECO:0007669"/>
    <property type="project" value="InterPro"/>
</dbReference>
<dbReference type="InterPro" id="IPR001128">
    <property type="entry name" value="Cyt_P450"/>
</dbReference>
<evidence type="ECO:0000313" key="11">
    <source>
        <dbReference type="Proteomes" id="UP000038011"/>
    </source>
</evidence>
<protein>
    <submittedName>
        <fullName evidence="10">Cytochrome P450</fullName>
    </submittedName>
</protein>
<evidence type="ECO:0000256" key="8">
    <source>
        <dbReference type="ARBA" id="ARBA00043906"/>
    </source>
</evidence>
<evidence type="ECO:0000256" key="6">
    <source>
        <dbReference type="ARBA" id="ARBA00023004"/>
    </source>
</evidence>
<reference evidence="10 11" key="1">
    <citation type="submission" date="2015-01" db="EMBL/GenBank/DDBJ databases">
        <title>Ahrensia donghaiensis sp. nov., a novel dimethylsulphoniopropionate-cleavage bacterium isolated from seawater and emended descriptions of the genus Ahrensia and Ahrensia kielensis.</title>
        <authorList>
            <person name="Liu J."/>
        </authorList>
    </citation>
    <scope>NUCLEOTIDE SEQUENCE [LARGE SCALE GENOMIC DNA]</scope>
    <source>
        <strain evidence="10 11">LZD062</strain>
    </source>
</reference>
<evidence type="ECO:0000256" key="3">
    <source>
        <dbReference type="ARBA" id="ARBA00022617"/>
    </source>
</evidence>
<evidence type="ECO:0000256" key="9">
    <source>
        <dbReference type="RuleBase" id="RU000461"/>
    </source>
</evidence>
<dbReference type="STRING" id="1514904.SU32_06845"/>